<gene>
    <name evidence="1" type="ORF">Glove_357g6</name>
</gene>
<name>A0A397HIE2_9GLOM</name>
<comment type="caution">
    <text evidence="1">The sequence shown here is derived from an EMBL/GenBank/DDBJ whole genome shotgun (WGS) entry which is preliminary data.</text>
</comment>
<evidence type="ECO:0000313" key="2">
    <source>
        <dbReference type="Proteomes" id="UP000266861"/>
    </source>
</evidence>
<protein>
    <submittedName>
        <fullName evidence="1">Uncharacterized protein</fullName>
    </submittedName>
</protein>
<dbReference type="Proteomes" id="UP000266861">
    <property type="component" value="Unassembled WGS sequence"/>
</dbReference>
<dbReference type="AlphaFoldDB" id="A0A397HIE2"/>
<sequence>MTTNFMAFYQTTLLGCNVTIEVGEKVFNNNKLVEHLQTHLVTANDANDANDAL</sequence>
<keyword evidence="2" id="KW-1185">Reference proteome</keyword>
<organism evidence="1 2">
    <name type="scientific">Diversispora epigaea</name>
    <dbReference type="NCBI Taxonomy" id="1348612"/>
    <lineage>
        <taxon>Eukaryota</taxon>
        <taxon>Fungi</taxon>
        <taxon>Fungi incertae sedis</taxon>
        <taxon>Mucoromycota</taxon>
        <taxon>Glomeromycotina</taxon>
        <taxon>Glomeromycetes</taxon>
        <taxon>Diversisporales</taxon>
        <taxon>Diversisporaceae</taxon>
        <taxon>Diversispora</taxon>
    </lineage>
</organism>
<evidence type="ECO:0000313" key="1">
    <source>
        <dbReference type="EMBL" id="RHZ60190.1"/>
    </source>
</evidence>
<accession>A0A397HIE2</accession>
<dbReference type="EMBL" id="PQFF01000325">
    <property type="protein sequence ID" value="RHZ60190.1"/>
    <property type="molecule type" value="Genomic_DNA"/>
</dbReference>
<proteinExistence type="predicted"/>
<reference evidence="1 2" key="1">
    <citation type="submission" date="2018-08" db="EMBL/GenBank/DDBJ databases">
        <title>Genome and evolution of the arbuscular mycorrhizal fungus Diversispora epigaea (formerly Glomus versiforme) and its bacterial endosymbionts.</title>
        <authorList>
            <person name="Sun X."/>
            <person name="Fei Z."/>
            <person name="Harrison M."/>
        </authorList>
    </citation>
    <scope>NUCLEOTIDE SEQUENCE [LARGE SCALE GENOMIC DNA]</scope>
    <source>
        <strain evidence="1 2">IT104</strain>
    </source>
</reference>